<reference evidence="5" key="2">
    <citation type="submission" date="2021-04" db="EMBL/GenBank/DDBJ databases">
        <authorList>
            <person name="Gilroy R."/>
        </authorList>
    </citation>
    <scope>NUCLEOTIDE SEQUENCE</scope>
    <source>
        <strain evidence="5">ChiHecec1B25-7008</strain>
    </source>
</reference>
<dbReference type="AlphaFoldDB" id="A0A9D2HSZ0"/>
<dbReference type="Pfam" id="PF13181">
    <property type="entry name" value="TPR_8"/>
    <property type="match status" value="1"/>
</dbReference>
<evidence type="ECO:0000256" key="4">
    <source>
        <dbReference type="SAM" id="SignalP"/>
    </source>
</evidence>
<accession>A0A9D2HSZ0</accession>
<evidence type="ECO:0000313" key="5">
    <source>
        <dbReference type="EMBL" id="HJA84051.1"/>
    </source>
</evidence>
<reference evidence="5" key="1">
    <citation type="journal article" date="2021" name="PeerJ">
        <title>Extensive microbial diversity within the chicken gut microbiome revealed by metagenomics and culture.</title>
        <authorList>
            <person name="Gilroy R."/>
            <person name="Ravi A."/>
            <person name="Getino M."/>
            <person name="Pursley I."/>
            <person name="Horton D.L."/>
            <person name="Alikhan N.F."/>
            <person name="Baker D."/>
            <person name="Gharbi K."/>
            <person name="Hall N."/>
            <person name="Watson M."/>
            <person name="Adriaenssens E.M."/>
            <person name="Foster-Nyarko E."/>
            <person name="Jarju S."/>
            <person name="Secka A."/>
            <person name="Antonio M."/>
            <person name="Oren A."/>
            <person name="Chaudhuri R.R."/>
            <person name="La Ragione R."/>
            <person name="Hildebrand F."/>
            <person name="Pallen M.J."/>
        </authorList>
    </citation>
    <scope>NUCLEOTIDE SEQUENCE</scope>
    <source>
        <strain evidence="5">ChiHecec1B25-7008</strain>
    </source>
</reference>
<feature type="repeat" description="TPR" evidence="3">
    <location>
        <begin position="483"/>
        <end position="516"/>
    </location>
</feature>
<sequence>MKKKSLTRILGLAALCCASPWAVSAQSLDKTPAPRDLYREGKALFTQRAYAAALSPLQAYLRQAGDEPRSAAGLSRRAEAEYMLACAAYELGDPRAADILRDFLDRHPDTPHANRVQALIASTCFFDEDYAAALDAFDSVRPDWLATEERADVTYRMAVSCLQTGNLTQAAVWFETLRATSARYEADCTYYIGYIRYTQGRLDEALPAFLSLQSHKKYQALVPYYIAEIYLGKQQYDKAEIVAQNYLSAWPGEAHAAEMQRVVGTVRYHAADWQGAMTALEAYRDGTDRMRRDAAYMLGLACCHNGAYAEAPAALGEATLVDDALAQNAYLHMGLAYLQLGDKNKARMAFEQAAVSDADRAVKEQAAYNYALCIHETAYDAFGESVTVFENFLNEFPDSQYAPKVSSYLVDVYMSTRSYEAALASIERIKQPDPMIQRAKLRILFQLGTQAFANADFAGAIDCFTRAWEPAAAFGTRGIQELSDALYWRGESYYRLGRMTEAAADFERFLDIHSTRKDETVALACYNLGYIAFHRKAYAEAESRFAQYVRLETGENHAALADAENRLGDCCLQGRRFDEAKRHYATAEKMGQPTGDYSYYQQALVAGLQKDYAGKVSLLDRLAEKYPESPYAVDALYEKGRSYVQAGQNAQAIAVFRQLLQEHPESPVSRKAAAEIGLLYYQDNDYNRAIEAYTYVVTRYPGSEEARLALHDLKSIYVDADRVDDYARLVEQLPGGVRIEAAEQDSLSYAAAERVYMKGDIAPAKESLGRYLAHYPDGAFSLSAHYNLCTIARQQGDEEAILLHTGRLLEYPDSPYTEEALLMRGEVLFNRKQYDEARADYLRLQEKATTPERRRLGQTGALRCSYLLQDHPGTVSAATALLAGSNLTPELRTEALYDRAKAYIAQSDWQAATPDLRQLAADTRTLQGAEAKYLLAQHLYDTADYAAAEQEALDYIDRSTPHAYWLARTFILLSDVYAAQDKKLDARQYLLSLQQNYQEDDDIRPMIEERLEKLK</sequence>
<dbReference type="Proteomes" id="UP000823860">
    <property type="component" value="Unassembled WGS sequence"/>
</dbReference>
<proteinExistence type="predicted"/>
<keyword evidence="4" id="KW-0732">Signal</keyword>
<protein>
    <submittedName>
        <fullName evidence="5">Tetratricopeptide repeat protein</fullName>
    </submittedName>
</protein>
<keyword evidence="1" id="KW-0677">Repeat</keyword>
<name>A0A9D2HSZ0_9BACE</name>
<dbReference type="EMBL" id="DWZE01000104">
    <property type="protein sequence ID" value="HJA84051.1"/>
    <property type="molecule type" value="Genomic_DNA"/>
</dbReference>
<feature type="repeat" description="TPR" evidence="3">
    <location>
        <begin position="633"/>
        <end position="666"/>
    </location>
</feature>
<evidence type="ECO:0000256" key="3">
    <source>
        <dbReference type="PROSITE-ProRule" id="PRU00339"/>
    </source>
</evidence>
<keyword evidence="2 3" id="KW-0802">TPR repeat</keyword>
<dbReference type="SUPFAM" id="SSF48452">
    <property type="entry name" value="TPR-like"/>
    <property type="match status" value="5"/>
</dbReference>
<dbReference type="Pfam" id="PF13432">
    <property type="entry name" value="TPR_16"/>
    <property type="match status" value="2"/>
</dbReference>
<feature type="chain" id="PRO_5038845788" evidence="4">
    <location>
        <begin position="26"/>
        <end position="1015"/>
    </location>
</feature>
<dbReference type="PROSITE" id="PS50005">
    <property type="entry name" value="TPR"/>
    <property type="match status" value="4"/>
</dbReference>
<evidence type="ECO:0000256" key="2">
    <source>
        <dbReference type="ARBA" id="ARBA00022803"/>
    </source>
</evidence>
<dbReference type="SMART" id="SM00028">
    <property type="entry name" value="TPR"/>
    <property type="match status" value="11"/>
</dbReference>
<dbReference type="InterPro" id="IPR019734">
    <property type="entry name" value="TPR_rpt"/>
</dbReference>
<dbReference type="InterPro" id="IPR050498">
    <property type="entry name" value="Ycf3"/>
</dbReference>
<dbReference type="PANTHER" id="PTHR44858:SF1">
    <property type="entry name" value="UDP-N-ACETYLGLUCOSAMINE--PEPTIDE N-ACETYLGLUCOSAMINYLTRANSFERASE SPINDLY-RELATED"/>
    <property type="match status" value="1"/>
</dbReference>
<dbReference type="PANTHER" id="PTHR44858">
    <property type="entry name" value="TETRATRICOPEPTIDE REPEAT PROTEIN 6"/>
    <property type="match status" value="1"/>
</dbReference>
<feature type="repeat" description="TPR" evidence="3">
    <location>
        <begin position="670"/>
        <end position="703"/>
    </location>
</feature>
<evidence type="ECO:0000313" key="6">
    <source>
        <dbReference type="Proteomes" id="UP000823860"/>
    </source>
</evidence>
<dbReference type="InterPro" id="IPR011990">
    <property type="entry name" value="TPR-like_helical_dom_sf"/>
</dbReference>
<evidence type="ECO:0000256" key="1">
    <source>
        <dbReference type="ARBA" id="ARBA00022737"/>
    </source>
</evidence>
<dbReference type="Gene3D" id="1.25.40.10">
    <property type="entry name" value="Tetratricopeptide repeat domain"/>
    <property type="match status" value="7"/>
</dbReference>
<gene>
    <name evidence="5" type="ORF">H9785_08800</name>
</gene>
<dbReference type="Pfam" id="PF13174">
    <property type="entry name" value="TPR_6"/>
    <property type="match status" value="4"/>
</dbReference>
<feature type="repeat" description="TPR" evidence="3">
    <location>
        <begin position="327"/>
        <end position="360"/>
    </location>
</feature>
<organism evidence="5 6">
    <name type="scientific">Candidatus Bacteroides intestinavium</name>
    <dbReference type="NCBI Taxonomy" id="2838469"/>
    <lineage>
        <taxon>Bacteria</taxon>
        <taxon>Pseudomonadati</taxon>
        <taxon>Bacteroidota</taxon>
        <taxon>Bacteroidia</taxon>
        <taxon>Bacteroidales</taxon>
        <taxon>Bacteroidaceae</taxon>
        <taxon>Bacteroides</taxon>
    </lineage>
</organism>
<comment type="caution">
    <text evidence="5">The sequence shown here is derived from an EMBL/GenBank/DDBJ whole genome shotgun (WGS) entry which is preliminary data.</text>
</comment>
<feature type="signal peptide" evidence="4">
    <location>
        <begin position="1"/>
        <end position="25"/>
    </location>
</feature>